<keyword evidence="5" id="KW-0443">Lipid metabolism</keyword>
<feature type="signal peptide" evidence="9">
    <location>
        <begin position="1"/>
        <end position="16"/>
    </location>
</feature>
<proteinExistence type="inferred from homology"/>
<dbReference type="PANTHER" id="PTHR11005">
    <property type="entry name" value="LYSOSOMAL ACID LIPASE-RELATED"/>
    <property type="match status" value="1"/>
</dbReference>
<evidence type="ECO:0000256" key="5">
    <source>
        <dbReference type="ARBA" id="ARBA00023098"/>
    </source>
</evidence>
<dbReference type="AlphaFoldDB" id="A0A913YDH7"/>
<dbReference type="OMA" id="YMNETRL"/>
<dbReference type="GO" id="GO:0016788">
    <property type="term" value="F:hydrolase activity, acting on ester bonds"/>
    <property type="evidence" value="ECO:0007669"/>
    <property type="project" value="InterPro"/>
</dbReference>
<name>A0A913YDH7_EXADI</name>
<keyword evidence="2 9" id="KW-0732">Signal</keyword>
<protein>
    <recommendedName>
        <fullName evidence="7">Lipase</fullName>
    </recommendedName>
</protein>
<evidence type="ECO:0000256" key="8">
    <source>
        <dbReference type="PIRSR" id="PIRSR000862-1"/>
    </source>
</evidence>
<dbReference type="InterPro" id="IPR025483">
    <property type="entry name" value="Lipase_euk"/>
</dbReference>
<evidence type="ECO:0000256" key="4">
    <source>
        <dbReference type="ARBA" id="ARBA00022963"/>
    </source>
</evidence>
<dbReference type="RefSeq" id="XP_028513084.1">
    <property type="nucleotide sequence ID" value="XM_028657283.1"/>
</dbReference>
<dbReference type="FunFam" id="3.40.50.1820:FF:000021">
    <property type="entry name" value="Lipase"/>
    <property type="match status" value="1"/>
</dbReference>
<evidence type="ECO:0000256" key="1">
    <source>
        <dbReference type="ARBA" id="ARBA00010701"/>
    </source>
</evidence>
<dbReference type="SUPFAM" id="SSF53474">
    <property type="entry name" value="alpha/beta-Hydrolases"/>
    <property type="match status" value="1"/>
</dbReference>
<dbReference type="GeneID" id="110232998"/>
<dbReference type="KEGG" id="epa:110232998"/>
<evidence type="ECO:0000313" key="12">
    <source>
        <dbReference type="Proteomes" id="UP000887567"/>
    </source>
</evidence>
<evidence type="ECO:0000256" key="7">
    <source>
        <dbReference type="PIRNR" id="PIRNR000862"/>
    </source>
</evidence>
<keyword evidence="4 7" id="KW-0442">Lipid degradation</keyword>
<reference evidence="11" key="1">
    <citation type="submission" date="2022-11" db="UniProtKB">
        <authorList>
            <consortium name="EnsemblMetazoa"/>
        </authorList>
    </citation>
    <scope>IDENTIFICATION</scope>
</reference>
<dbReference type="Gene3D" id="3.40.50.1820">
    <property type="entry name" value="alpha/beta hydrolase"/>
    <property type="match status" value="1"/>
</dbReference>
<dbReference type="InterPro" id="IPR029058">
    <property type="entry name" value="AB_hydrolase_fold"/>
</dbReference>
<evidence type="ECO:0000259" key="10">
    <source>
        <dbReference type="Pfam" id="PF04083"/>
    </source>
</evidence>
<dbReference type="Pfam" id="PF04083">
    <property type="entry name" value="Abhydro_lipase"/>
    <property type="match status" value="1"/>
</dbReference>
<comment type="similarity">
    <text evidence="1 7">Belongs to the AB hydrolase superfamily. Lipase family.</text>
</comment>
<keyword evidence="12" id="KW-1185">Reference proteome</keyword>
<sequence>MIYIIILWHFVGHTVLRSISEIIRSRGYPVEEHYVVTKDGFLLNIQRIPYGRNSYQSSPGKPVVFLQHGLLMDSTNWVLNSAKDSLGYILADQGFDVWLGNIRGNVYSQRHVKMNNDQEGYWDFSWQDMAEYDLPAMIDHALLVTGQSELFYVGHSQGTLIGFTGFSSNKKLAKKIKTFFALAPVYTVAHCSEVVKGAAYALYPVEHVFQNHVNEEFVPGRFMKRLSDAGFCGGATSEKLCYKAGETLFGFDSSNINMERVPVIIAHWGSGTSLKNMVHFGQMVTSGKCQKYSYGYWYNYEKYGQITPPEYRVEDMTTPAVLFSGSHDTLADPLDVDHLRAKITNLHHFEEIQGWNHADFLFGSDAPQKVYNKMLKMMKDMLYRRAK</sequence>
<accession>A0A913YDH7</accession>
<dbReference type="OrthoDB" id="9974421at2759"/>
<organism evidence="11 12">
    <name type="scientific">Exaiptasia diaphana</name>
    <name type="common">Tropical sea anemone</name>
    <name type="synonym">Aiptasia pulchella</name>
    <dbReference type="NCBI Taxonomy" id="2652724"/>
    <lineage>
        <taxon>Eukaryota</taxon>
        <taxon>Metazoa</taxon>
        <taxon>Cnidaria</taxon>
        <taxon>Anthozoa</taxon>
        <taxon>Hexacorallia</taxon>
        <taxon>Actiniaria</taxon>
        <taxon>Aiptasiidae</taxon>
        <taxon>Exaiptasia</taxon>
    </lineage>
</organism>
<evidence type="ECO:0000313" key="11">
    <source>
        <dbReference type="EnsemblMetazoa" id="XP_028513084.1"/>
    </source>
</evidence>
<evidence type="ECO:0000256" key="6">
    <source>
        <dbReference type="ARBA" id="ARBA00023180"/>
    </source>
</evidence>
<feature type="active site" description="Nucleophile" evidence="8">
    <location>
        <position position="156"/>
    </location>
</feature>
<feature type="active site" description="Charge relay system" evidence="8">
    <location>
        <position position="357"/>
    </location>
</feature>
<feature type="active site" description="Charge relay system" evidence="8">
    <location>
        <position position="328"/>
    </location>
</feature>
<keyword evidence="6" id="KW-0325">Glycoprotein</keyword>
<dbReference type="EnsemblMetazoa" id="XM_028657283.1">
    <property type="protein sequence ID" value="XP_028513084.1"/>
    <property type="gene ID" value="LOC110232998"/>
</dbReference>
<dbReference type="PIRSF" id="PIRSF000862">
    <property type="entry name" value="Steryl_ester_lip"/>
    <property type="match status" value="1"/>
</dbReference>
<dbReference type="InterPro" id="IPR006693">
    <property type="entry name" value="AB_hydrolase_lipase"/>
</dbReference>
<evidence type="ECO:0000256" key="2">
    <source>
        <dbReference type="ARBA" id="ARBA00022729"/>
    </source>
</evidence>
<evidence type="ECO:0000256" key="3">
    <source>
        <dbReference type="ARBA" id="ARBA00022801"/>
    </source>
</evidence>
<dbReference type="GO" id="GO:0016042">
    <property type="term" value="P:lipid catabolic process"/>
    <property type="evidence" value="ECO:0007669"/>
    <property type="project" value="UniProtKB-KW"/>
</dbReference>
<dbReference type="Proteomes" id="UP000887567">
    <property type="component" value="Unplaced"/>
</dbReference>
<feature type="chain" id="PRO_5037180077" description="Lipase" evidence="9">
    <location>
        <begin position="17"/>
        <end position="387"/>
    </location>
</feature>
<evidence type="ECO:0000256" key="9">
    <source>
        <dbReference type="SAM" id="SignalP"/>
    </source>
</evidence>
<keyword evidence="3 7" id="KW-0378">Hydrolase</keyword>
<feature type="domain" description="Partial AB-hydrolase lipase" evidence="10">
    <location>
        <begin position="19"/>
        <end position="80"/>
    </location>
</feature>